<keyword evidence="2" id="KW-1185">Reference proteome</keyword>
<evidence type="ECO:0000313" key="2">
    <source>
        <dbReference type="Proteomes" id="UP001056384"/>
    </source>
</evidence>
<evidence type="ECO:0000313" key="1">
    <source>
        <dbReference type="EMBL" id="USW55656.1"/>
    </source>
</evidence>
<dbReference type="AlphaFoldDB" id="A0A9Q9B1Q9"/>
<reference evidence="1" key="1">
    <citation type="submission" date="2022-06" db="EMBL/GenBank/DDBJ databases">
        <title>Complete genome sequences of two strains of the flax pathogen Septoria linicola.</title>
        <authorList>
            <person name="Lapalu N."/>
            <person name="Simon A."/>
            <person name="Demenou B."/>
            <person name="Paumier D."/>
            <person name="Guillot M.-P."/>
            <person name="Gout L."/>
            <person name="Valade R."/>
        </authorList>
    </citation>
    <scope>NUCLEOTIDE SEQUENCE</scope>
    <source>
        <strain evidence="1">SE15195</strain>
    </source>
</reference>
<dbReference type="Proteomes" id="UP001056384">
    <property type="component" value="Chromosome 7"/>
</dbReference>
<proteinExistence type="predicted"/>
<protein>
    <submittedName>
        <fullName evidence="1">Uncharacterized protein</fullName>
    </submittedName>
</protein>
<dbReference type="EMBL" id="CP099424">
    <property type="protein sequence ID" value="USW55656.1"/>
    <property type="molecule type" value="Genomic_DNA"/>
</dbReference>
<organism evidence="1 2">
    <name type="scientific">Septoria linicola</name>
    <dbReference type="NCBI Taxonomy" id="215465"/>
    <lineage>
        <taxon>Eukaryota</taxon>
        <taxon>Fungi</taxon>
        <taxon>Dikarya</taxon>
        <taxon>Ascomycota</taxon>
        <taxon>Pezizomycotina</taxon>
        <taxon>Dothideomycetes</taxon>
        <taxon>Dothideomycetidae</taxon>
        <taxon>Mycosphaerellales</taxon>
        <taxon>Mycosphaerellaceae</taxon>
        <taxon>Septoria</taxon>
    </lineage>
</organism>
<name>A0A9Q9B1Q9_9PEZI</name>
<dbReference type="OrthoDB" id="3540210at2759"/>
<accession>A0A9Q9B1Q9</accession>
<sequence>MDRSTLHLSGYYYSPCNNLVLFSIAAIFSAKVTTASSDVLLKPITCGEWPYTNPYDLGQENFARWSQAAKNFKDGYSIQQHCTDDQDSGPAPRCSPLRNSWVNWTAQLHSDCPFGNIACASPALILETGNIDTQLHLGINSRPGDRITVRQEFTCAVLETSQFTTTHTSENVSFLWSFGYDNYAGLATKKTFGRVSNETILKAYHLDGRSQSGSAPIDSINATYVWNSDKFLATDTEMDAVMPYRVEYGLITGQCIAMTK</sequence>
<gene>
    <name evidence="1" type="ORF">Slin15195_G089750</name>
</gene>